<evidence type="ECO:0000313" key="4">
    <source>
        <dbReference type="Proteomes" id="UP000005824"/>
    </source>
</evidence>
<keyword evidence="2" id="KW-1133">Transmembrane helix</keyword>
<evidence type="ECO:0000313" key="3">
    <source>
        <dbReference type="EMBL" id="EDY21391.1"/>
    </source>
</evidence>
<reference evidence="3 4" key="1">
    <citation type="journal article" date="2011" name="J. Bacteriol.">
        <title>Genome sequence of Chthoniobacter flavus Ellin428, an aerobic heterotrophic soil bacterium.</title>
        <authorList>
            <person name="Kant R."/>
            <person name="van Passel M.W."/>
            <person name="Palva A."/>
            <person name="Lucas S."/>
            <person name="Lapidus A."/>
            <person name="Glavina Del Rio T."/>
            <person name="Dalin E."/>
            <person name="Tice H."/>
            <person name="Bruce D."/>
            <person name="Goodwin L."/>
            <person name="Pitluck S."/>
            <person name="Larimer F.W."/>
            <person name="Land M.L."/>
            <person name="Hauser L."/>
            <person name="Sangwan P."/>
            <person name="de Vos W.M."/>
            <person name="Janssen P.H."/>
            <person name="Smidt H."/>
        </authorList>
    </citation>
    <scope>NUCLEOTIDE SEQUENCE [LARGE SCALE GENOMIC DNA]</scope>
    <source>
        <strain evidence="3 4">Ellin428</strain>
    </source>
</reference>
<keyword evidence="2" id="KW-0472">Membrane</keyword>
<comment type="caution">
    <text evidence="3">The sequence shown here is derived from an EMBL/GenBank/DDBJ whole genome shotgun (WGS) entry which is preliminary data.</text>
</comment>
<dbReference type="STRING" id="497964.CfE428DRAFT_0636"/>
<dbReference type="AlphaFoldDB" id="B4CVE9"/>
<gene>
    <name evidence="3" type="ORF">CfE428DRAFT_0636</name>
</gene>
<organism evidence="3 4">
    <name type="scientific">Chthoniobacter flavus Ellin428</name>
    <dbReference type="NCBI Taxonomy" id="497964"/>
    <lineage>
        <taxon>Bacteria</taxon>
        <taxon>Pseudomonadati</taxon>
        <taxon>Verrucomicrobiota</taxon>
        <taxon>Spartobacteria</taxon>
        <taxon>Chthoniobacterales</taxon>
        <taxon>Chthoniobacteraceae</taxon>
        <taxon>Chthoniobacter</taxon>
    </lineage>
</organism>
<protein>
    <submittedName>
        <fullName evidence="3">Uncharacterized protein</fullName>
    </submittedName>
</protein>
<keyword evidence="4" id="KW-1185">Reference proteome</keyword>
<dbReference type="Proteomes" id="UP000005824">
    <property type="component" value="Unassembled WGS sequence"/>
</dbReference>
<accession>B4CVE9</accession>
<feature type="region of interest" description="Disordered" evidence="1">
    <location>
        <begin position="1"/>
        <end position="45"/>
    </location>
</feature>
<feature type="compositionally biased region" description="Acidic residues" evidence="1">
    <location>
        <begin position="1"/>
        <end position="10"/>
    </location>
</feature>
<sequence precursor="true">MNEPMPDDELDSRFTRQRKVDRQNAPSFHAMRTRSLETPPGGQSERSTLWWGWVSGSVVALALAIAAWQHTHPHPAPRQRQPELLAQQLDAIDAALQKTMAAQHDLSAWQSPTDFLIPPIQHLDQP</sequence>
<evidence type="ECO:0000256" key="1">
    <source>
        <dbReference type="SAM" id="MobiDB-lite"/>
    </source>
</evidence>
<keyword evidence="2" id="KW-0812">Transmembrane</keyword>
<evidence type="ECO:0000256" key="2">
    <source>
        <dbReference type="SAM" id="Phobius"/>
    </source>
</evidence>
<dbReference type="InParanoid" id="B4CVE9"/>
<feature type="transmembrane region" description="Helical" evidence="2">
    <location>
        <begin position="50"/>
        <end position="68"/>
    </location>
</feature>
<name>B4CVE9_9BACT</name>
<dbReference type="EMBL" id="ABVL01000002">
    <property type="protein sequence ID" value="EDY21391.1"/>
    <property type="molecule type" value="Genomic_DNA"/>
</dbReference>
<feature type="compositionally biased region" description="Basic and acidic residues" evidence="1">
    <location>
        <begin position="11"/>
        <end position="22"/>
    </location>
</feature>
<proteinExistence type="predicted"/>